<gene>
    <name evidence="7" type="ORF">CLUMA_CG004928</name>
</gene>
<dbReference type="InterPro" id="IPR013231">
    <property type="entry name" value="Periviscerokinin"/>
</dbReference>
<dbReference type="PROSITE" id="PS00539">
    <property type="entry name" value="PYROKININ"/>
    <property type="match status" value="1"/>
</dbReference>
<feature type="signal peptide" evidence="6">
    <location>
        <begin position="1"/>
        <end position="26"/>
    </location>
</feature>
<dbReference type="Proteomes" id="UP000183832">
    <property type="component" value="Unassembled WGS sequence"/>
</dbReference>
<protein>
    <submittedName>
        <fullName evidence="7">CLUMA_CG004928, isoform A</fullName>
    </submittedName>
</protein>
<comment type="similarity">
    <text evidence="2">Belongs to the pyrokinin family.</text>
</comment>
<feature type="chain" id="PRO_5009619059" evidence="6">
    <location>
        <begin position="27"/>
        <end position="144"/>
    </location>
</feature>
<keyword evidence="6" id="KW-0732">Signal</keyword>
<keyword evidence="8" id="KW-1185">Reference proteome</keyword>
<organism evidence="7 8">
    <name type="scientific">Clunio marinus</name>
    <dbReference type="NCBI Taxonomy" id="568069"/>
    <lineage>
        <taxon>Eukaryota</taxon>
        <taxon>Metazoa</taxon>
        <taxon>Ecdysozoa</taxon>
        <taxon>Arthropoda</taxon>
        <taxon>Hexapoda</taxon>
        <taxon>Insecta</taxon>
        <taxon>Pterygota</taxon>
        <taxon>Neoptera</taxon>
        <taxon>Endopterygota</taxon>
        <taxon>Diptera</taxon>
        <taxon>Nematocera</taxon>
        <taxon>Chironomoidea</taxon>
        <taxon>Chironomidae</taxon>
        <taxon>Clunio</taxon>
    </lineage>
</organism>
<comment type="subcellular location">
    <subcellularLocation>
        <location evidence="1">Secreted</location>
    </subcellularLocation>
</comment>
<evidence type="ECO:0000313" key="7">
    <source>
        <dbReference type="EMBL" id="CRK91248.1"/>
    </source>
</evidence>
<dbReference type="STRING" id="568069.A0A1J1HT58"/>
<dbReference type="EMBL" id="CVRI01000020">
    <property type="protein sequence ID" value="CRK91248.1"/>
    <property type="molecule type" value="Genomic_DNA"/>
</dbReference>
<dbReference type="AlphaFoldDB" id="A0A1J1HT58"/>
<evidence type="ECO:0000256" key="5">
    <source>
        <dbReference type="ARBA" id="ARBA00023320"/>
    </source>
</evidence>
<evidence type="ECO:0000256" key="3">
    <source>
        <dbReference type="ARBA" id="ARBA00022525"/>
    </source>
</evidence>
<reference evidence="7 8" key="1">
    <citation type="submission" date="2015-04" db="EMBL/GenBank/DDBJ databases">
        <authorList>
            <person name="Syromyatnikov M.Y."/>
            <person name="Popov V.N."/>
        </authorList>
    </citation>
    <scope>NUCLEOTIDE SEQUENCE [LARGE SCALE GENOMIC DNA]</scope>
</reference>
<evidence type="ECO:0000256" key="4">
    <source>
        <dbReference type="ARBA" id="ARBA00022815"/>
    </source>
</evidence>
<evidence type="ECO:0000256" key="6">
    <source>
        <dbReference type="SAM" id="SignalP"/>
    </source>
</evidence>
<keyword evidence="4" id="KW-0027">Amidation</keyword>
<dbReference type="GO" id="GO:0007218">
    <property type="term" value="P:neuropeptide signaling pathway"/>
    <property type="evidence" value="ECO:0007669"/>
    <property type="project" value="UniProtKB-KW"/>
</dbReference>
<keyword evidence="5" id="KW-0527">Neuropeptide</keyword>
<dbReference type="GO" id="GO:0005576">
    <property type="term" value="C:extracellular region"/>
    <property type="evidence" value="ECO:0007669"/>
    <property type="project" value="UniProtKB-SubCell"/>
</dbReference>
<accession>A0A1J1HT58</accession>
<evidence type="ECO:0000256" key="1">
    <source>
        <dbReference type="ARBA" id="ARBA00004613"/>
    </source>
</evidence>
<proteinExistence type="inferred from homology"/>
<evidence type="ECO:0000256" key="2">
    <source>
        <dbReference type="ARBA" id="ARBA00007714"/>
    </source>
</evidence>
<sequence>MGAFQDNKILNFMVLILLISTKLCHADEDFDDTKQKRAAGGGNVGLFPFPRVGRSDPDLLAEFDSPSSNNLFENYDDLGRYEVKRQGLVPFPRVGRSGSPNSRFYHQQLSDYIKRSMSGATPSSSNMWFGPRLGKRALNQGENM</sequence>
<keyword evidence="3" id="KW-0964">Secreted</keyword>
<evidence type="ECO:0000313" key="8">
    <source>
        <dbReference type="Proteomes" id="UP000183832"/>
    </source>
</evidence>
<name>A0A1J1HT58_9DIPT</name>
<dbReference type="OrthoDB" id="6430009at2759"/>
<dbReference type="GO" id="GO:0005184">
    <property type="term" value="F:neuropeptide hormone activity"/>
    <property type="evidence" value="ECO:0007669"/>
    <property type="project" value="InterPro"/>
</dbReference>
<dbReference type="InterPro" id="IPR001484">
    <property type="entry name" value="Pyrokinin_CS"/>
</dbReference>
<dbReference type="Pfam" id="PF08259">
    <property type="entry name" value="Periviscerokin"/>
    <property type="match status" value="1"/>
</dbReference>